<evidence type="ECO:0000256" key="1">
    <source>
        <dbReference type="PROSITE-ProRule" id="PRU00339"/>
    </source>
</evidence>
<name>A0A554VHT2_9FLAO</name>
<evidence type="ECO:0000313" key="2">
    <source>
        <dbReference type="EMBL" id="TSE07110.1"/>
    </source>
</evidence>
<proteinExistence type="predicted"/>
<dbReference type="EMBL" id="VLNR01000037">
    <property type="protein sequence ID" value="TSE07110.1"/>
    <property type="molecule type" value="Genomic_DNA"/>
</dbReference>
<dbReference type="SMART" id="SM00028">
    <property type="entry name" value="TPR"/>
    <property type="match status" value="1"/>
</dbReference>
<dbReference type="InterPro" id="IPR011990">
    <property type="entry name" value="TPR-like_helical_dom_sf"/>
</dbReference>
<dbReference type="SUPFAM" id="SSF48452">
    <property type="entry name" value="TPR-like"/>
    <property type="match status" value="1"/>
</dbReference>
<dbReference type="Gene3D" id="1.25.40.10">
    <property type="entry name" value="Tetratricopeptide repeat domain"/>
    <property type="match status" value="1"/>
</dbReference>
<dbReference type="OrthoDB" id="9784036at2"/>
<dbReference type="SUPFAM" id="SSF53474">
    <property type="entry name" value="alpha/beta-Hydrolases"/>
    <property type="match status" value="1"/>
</dbReference>
<accession>A0A554VHT2</accession>
<dbReference type="PANTHER" id="PTHR48098">
    <property type="entry name" value="ENTEROCHELIN ESTERASE-RELATED"/>
    <property type="match status" value="1"/>
</dbReference>
<dbReference type="InterPro" id="IPR029058">
    <property type="entry name" value="AB_hydrolase_fold"/>
</dbReference>
<dbReference type="Proteomes" id="UP000318833">
    <property type="component" value="Unassembled WGS sequence"/>
</dbReference>
<protein>
    <submittedName>
        <fullName evidence="2">Uncharacterized protein</fullName>
    </submittedName>
</protein>
<dbReference type="Pfam" id="PF13181">
    <property type="entry name" value="TPR_8"/>
    <property type="match status" value="1"/>
</dbReference>
<dbReference type="PROSITE" id="PS50005">
    <property type="entry name" value="TPR"/>
    <property type="match status" value="1"/>
</dbReference>
<reference evidence="2 3" key="1">
    <citation type="submission" date="2019-07" db="EMBL/GenBank/DDBJ databases">
        <title>The draft genome sequence of Aquimarina algiphila M91.</title>
        <authorList>
            <person name="Meng X."/>
        </authorList>
    </citation>
    <scope>NUCLEOTIDE SEQUENCE [LARGE SCALE GENOMIC DNA]</scope>
    <source>
        <strain evidence="2 3">M91</strain>
    </source>
</reference>
<sequence>MNIKTIFLFLFLHGFAHYTAYTQIKTTENIVGKNVIINSSILKEERTIQIFLPDTYKDSSKKYPVIYVLDGQRLFLHTVSLLHSFKQFKLTPEFIVVGISNSYPQRFGHFSSGTKPFFNFLSTEVIPYLDKEYRTSSERLLFGWEYAGGFAIEAMIKKPELFNGYLAASPFPIHDPGLPISANRMKSLDSILRVKKKFDTFLFFSSSNNEGVVTEGTEYLKKKLESEAPITLRWEYIYLQNEEHRSTSYHTLYHGLKRYYHYYPELQFNSLKEYESSGGMDNIITYYKKRAKKFDFPEGIARGTMWNLVKKASDEDDYTAFNTFINQFKSKGFLEKLRTNWGCVFAEFYLKHNQPKKAEELYLFFSTKFPELARPINGLGDVYLTLKNKDKARAYYKQAITLAKKNSDWRLEEYEKDLSGLKNN</sequence>
<organism evidence="2 3">
    <name type="scientific">Aquimarina algiphila</name>
    <dbReference type="NCBI Taxonomy" id="2047982"/>
    <lineage>
        <taxon>Bacteria</taxon>
        <taxon>Pseudomonadati</taxon>
        <taxon>Bacteroidota</taxon>
        <taxon>Flavobacteriia</taxon>
        <taxon>Flavobacteriales</taxon>
        <taxon>Flavobacteriaceae</taxon>
        <taxon>Aquimarina</taxon>
    </lineage>
</organism>
<gene>
    <name evidence="2" type="ORF">FOF46_16975</name>
</gene>
<dbReference type="RefSeq" id="WP_143917280.1">
    <property type="nucleotide sequence ID" value="NZ_CANMIK010000042.1"/>
</dbReference>
<feature type="repeat" description="TPR" evidence="1">
    <location>
        <begin position="373"/>
        <end position="406"/>
    </location>
</feature>
<dbReference type="Pfam" id="PF00756">
    <property type="entry name" value="Esterase"/>
    <property type="match status" value="1"/>
</dbReference>
<keyword evidence="3" id="KW-1185">Reference proteome</keyword>
<keyword evidence="1" id="KW-0802">TPR repeat</keyword>
<comment type="caution">
    <text evidence="2">The sequence shown here is derived from an EMBL/GenBank/DDBJ whole genome shotgun (WGS) entry which is preliminary data.</text>
</comment>
<evidence type="ECO:0000313" key="3">
    <source>
        <dbReference type="Proteomes" id="UP000318833"/>
    </source>
</evidence>
<dbReference type="Gene3D" id="3.40.50.1820">
    <property type="entry name" value="alpha/beta hydrolase"/>
    <property type="match status" value="1"/>
</dbReference>
<dbReference type="InterPro" id="IPR019734">
    <property type="entry name" value="TPR_rpt"/>
</dbReference>
<dbReference type="AlphaFoldDB" id="A0A554VHT2"/>
<dbReference type="InterPro" id="IPR000801">
    <property type="entry name" value="Esterase-like"/>
</dbReference>
<dbReference type="PANTHER" id="PTHR48098:SF6">
    <property type="entry name" value="FERRI-BACILLIBACTIN ESTERASE BESA"/>
    <property type="match status" value="1"/>
</dbReference>
<dbReference type="InterPro" id="IPR050583">
    <property type="entry name" value="Mycobacterial_A85_antigen"/>
</dbReference>